<dbReference type="PANTHER" id="PTHR10380:SF218">
    <property type="entry name" value="ADULT CUTICLE PROTEIN 65AA-RELATED"/>
    <property type="match status" value="1"/>
</dbReference>
<dbReference type="PANTHER" id="PTHR10380">
    <property type="entry name" value="CUTICLE PROTEIN"/>
    <property type="match status" value="1"/>
</dbReference>
<dbReference type="OrthoDB" id="6515429at2759"/>
<dbReference type="GO" id="GO:0008010">
    <property type="term" value="F:structural constituent of chitin-based larval cuticle"/>
    <property type="evidence" value="ECO:0007669"/>
    <property type="project" value="TreeGrafter"/>
</dbReference>
<keyword evidence="1 3" id="KW-0193">Cuticle</keyword>
<evidence type="ECO:0000256" key="2">
    <source>
        <dbReference type="ARBA" id="ARBA00022729"/>
    </source>
</evidence>
<evidence type="ECO:0000256" key="3">
    <source>
        <dbReference type="PROSITE-ProRule" id="PRU00497"/>
    </source>
</evidence>
<dbReference type="Pfam" id="PF00379">
    <property type="entry name" value="Chitin_bind_4"/>
    <property type="match status" value="1"/>
</dbReference>
<sequence>MKFIILAALVAVAAALPVDEKPVETLRSVSDQQADGGYNFAFEQSDGVKREETGVVKEVLNEDNEPQKVVVVRGSYSYINTEGKEEFINYTADEEGFHPEGPSIPVAPVARR</sequence>
<feature type="region of interest" description="Disordered" evidence="4">
    <location>
        <begin position="93"/>
        <end position="112"/>
    </location>
</feature>
<keyword evidence="6" id="KW-1185">Reference proteome</keyword>
<dbReference type="GeneID" id="113494937"/>
<evidence type="ECO:0000256" key="1">
    <source>
        <dbReference type="ARBA" id="ARBA00022460"/>
    </source>
</evidence>
<reference evidence="7" key="1">
    <citation type="submission" date="2025-08" db="UniProtKB">
        <authorList>
            <consortium name="RefSeq"/>
        </authorList>
    </citation>
    <scope>IDENTIFICATION</scope>
</reference>
<dbReference type="Proteomes" id="UP000322000">
    <property type="component" value="Chromosome 6"/>
</dbReference>
<dbReference type="KEGG" id="tnl:113494937"/>
<evidence type="ECO:0000313" key="7">
    <source>
        <dbReference type="RefSeq" id="XP_026729277.1"/>
    </source>
</evidence>
<feature type="chain" id="PRO_5028894463" evidence="5">
    <location>
        <begin position="16"/>
        <end position="112"/>
    </location>
</feature>
<keyword evidence="2 5" id="KW-0732">Signal</keyword>
<dbReference type="AlphaFoldDB" id="A0A7E5VLU3"/>
<protein>
    <submittedName>
        <fullName evidence="7">Larval cuticle protein 1-like</fullName>
    </submittedName>
</protein>
<dbReference type="PROSITE" id="PS00233">
    <property type="entry name" value="CHIT_BIND_RR_1"/>
    <property type="match status" value="1"/>
</dbReference>
<evidence type="ECO:0000256" key="4">
    <source>
        <dbReference type="SAM" id="MobiDB-lite"/>
    </source>
</evidence>
<dbReference type="PROSITE" id="PS51155">
    <property type="entry name" value="CHIT_BIND_RR_2"/>
    <property type="match status" value="1"/>
</dbReference>
<dbReference type="PRINTS" id="PR00947">
    <property type="entry name" value="CUTICLE"/>
</dbReference>
<name>A0A7E5VLU3_TRINI</name>
<feature type="signal peptide" evidence="5">
    <location>
        <begin position="1"/>
        <end position="15"/>
    </location>
</feature>
<evidence type="ECO:0000313" key="6">
    <source>
        <dbReference type="Proteomes" id="UP000322000"/>
    </source>
</evidence>
<gene>
    <name evidence="7" type="primary">LOC113494937</name>
</gene>
<dbReference type="InParanoid" id="A0A7E5VLU3"/>
<dbReference type="InterPro" id="IPR000618">
    <property type="entry name" value="Insect_cuticle"/>
</dbReference>
<dbReference type="InterPro" id="IPR050468">
    <property type="entry name" value="Cuticle_Struct_Prot"/>
</dbReference>
<proteinExistence type="predicted"/>
<evidence type="ECO:0000256" key="5">
    <source>
        <dbReference type="SAM" id="SignalP"/>
    </source>
</evidence>
<dbReference type="InterPro" id="IPR031311">
    <property type="entry name" value="CHIT_BIND_RR_consensus"/>
</dbReference>
<dbReference type="GO" id="GO:0062129">
    <property type="term" value="C:chitin-based extracellular matrix"/>
    <property type="evidence" value="ECO:0007669"/>
    <property type="project" value="TreeGrafter"/>
</dbReference>
<dbReference type="RefSeq" id="XP_026729277.1">
    <property type="nucleotide sequence ID" value="XM_026873476.1"/>
</dbReference>
<organism evidence="6 7">
    <name type="scientific">Trichoplusia ni</name>
    <name type="common">Cabbage looper</name>
    <dbReference type="NCBI Taxonomy" id="7111"/>
    <lineage>
        <taxon>Eukaryota</taxon>
        <taxon>Metazoa</taxon>
        <taxon>Ecdysozoa</taxon>
        <taxon>Arthropoda</taxon>
        <taxon>Hexapoda</taxon>
        <taxon>Insecta</taxon>
        <taxon>Pterygota</taxon>
        <taxon>Neoptera</taxon>
        <taxon>Endopterygota</taxon>
        <taxon>Lepidoptera</taxon>
        <taxon>Glossata</taxon>
        <taxon>Ditrysia</taxon>
        <taxon>Noctuoidea</taxon>
        <taxon>Noctuidae</taxon>
        <taxon>Plusiinae</taxon>
        <taxon>Trichoplusia</taxon>
    </lineage>
</organism>
<accession>A0A7E5VLU3</accession>